<dbReference type="RefSeq" id="WP_022591379.1">
    <property type="nucleotide sequence ID" value="NZ_LK391965.1"/>
</dbReference>
<dbReference type="PROSITE" id="PS00061">
    <property type="entry name" value="ADH_SHORT"/>
    <property type="match status" value="1"/>
</dbReference>
<organism evidence="4 5">
    <name type="scientific">Vibrio nigripulchritudo SOn1</name>
    <dbReference type="NCBI Taxonomy" id="1238450"/>
    <lineage>
        <taxon>Bacteria</taxon>
        <taxon>Pseudomonadati</taxon>
        <taxon>Pseudomonadota</taxon>
        <taxon>Gammaproteobacteria</taxon>
        <taxon>Vibrionales</taxon>
        <taxon>Vibrionaceae</taxon>
        <taxon>Vibrio</taxon>
    </lineage>
</organism>
<dbReference type="PANTHER" id="PTHR44169:SF6">
    <property type="entry name" value="NADPH-DEPENDENT 1-ACYLDIHYDROXYACETONE PHOSPHATE REDUCTASE"/>
    <property type="match status" value="1"/>
</dbReference>
<accession>A0AAV2VP41</accession>
<evidence type="ECO:0000256" key="1">
    <source>
        <dbReference type="ARBA" id="ARBA00006484"/>
    </source>
</evidence>
<dbReference type="Pfam" id="PF00106">
    <property type="entry name" value="adh_short"/>
    <property type="match status" value="1"/>
</dbReference>
<dbReference type="InterPro" id="IPR020904">
    <property type="entry name" value="Sc_DH/Rdtase_CS"/>
</dbReference>
<dbReference type="SUPFAM" id="SSF51735">
    <property type="entry name" value="NAD(P)-binding Rossmann-fold domains"/>
    <property type="match status" value="1"/>
</dbReference>
<dbReference type="EMBL" id="CAOF01000089">
    <property type="protein sequence ID" value="CCO46488.1"/>
    <property type="molecule type" value="Genomic_DNA"/>
</dbReference>
<dbReference type="NCBIfam" id="NF004649">
    <property type="entry name" value="PRK05993.1"/>
    <property type="match status" value="1"/>
</dbReference>
<proteinExistence type="inferred from homology"/>
<protein>
    <submittedName>
        <fullName evidence="4">Short-chain dehydrogenase</fullName>
    </submittedName>
</protein>
<dbReference type="PRINTS" id="PR00081">
    <property type="entry name" value="GDHRDH"/>
</dbReference>
<comment type="similarity">
    <text evidence="1 3">Belongs to the short-chain dehydrogenases/reductases (SDR) family.</text>
</comment>
<comment type="caution">
    <text evidence="4">The sequence shown here is derived from an EMBL/GenBank/DDBJ whole genome shotgun (WGS) entry which is preliminary data.</text>
</comment>
<dbReference type="Gene3D" id="3.40.50.720">
    <property type="entry name" value="NAD(P)-binding Rossmann-like Domain"/>
    <property type="match status" value="1"/>
</dbReference>
<evidence type="ECO:0000256" key="2">
    <source>
        <dbReference type="ARBA" id="ARBA00023002"/>
    </source>
</evidence>
<dbReference type="InterPro" id="IPR036291">
    <property type="entry name" value="NAD(P)-bd_dom_sf"/>
</dbReference>
<dbReference type="PANTHER" id="PTHR44169">
    <property type="entry name" value="NADPH-DEPENDENT 1-ACYLDIHYDROXYACETONE PHOSPHATE REDUCTASE"/>
    <property type="match status" value="1"/>
</dbReference>
<evidence type="ECO:0000256" key="3">
    <source>
        <dbReference type="RuleBase" id="RU000363"/>
    </source>
</evidence>
<name>A0AAV2VP41_9VIBR</name>
<sequence>MTKSILITGCSTGIGYVCAHELNKKGYLVVASCRREEDVARLRSEGLNCVLLDVSDTDSITSGLKEALAITDGKLDALFNNGAYGQAGALEDLPTDALREQFETNVFGWHELVKQVLPMMRAQGYGRIIQNSSVLGFAAMKYRGAYNASKFALEGWTDTIRLELANSGIHISLIEPGPIETQFRANALKHFQKWINVESSVHRSEYELQLQRLGNDKSGNAFTLPPESIVSPLIHAIEANKPKIRYRVTTPTKVFAVFKRILPTTWLDKILSKAA</sequence>
<dbReference type="GO" id="GO:0016491">
    <property type="term" value="F:oxidoreductase activity"/>
    <property type="evidence" value="ECO:0007669"/>
    <property type="project" value="UniProtKB-KW"/>
</dbReference>
<dbReference type="Proteomes" id="UP000018211">
    <property type="component" value="Unassembled WGS sequence"/>
</dbReference>
<dbReference type="AlphaFoldDB" id="A0AAV2VP41"/>
<dbReference type="CDD" id="cd05374">
    <property type="entry name" value="17beta-HSD-like_SDR_c"/>
    <property type="match status" value="1"/>
</dbReference>
<keyword evidence="2" id="KW-0560">Oxidoreductase</keyword>
<gene>
    <name evidence="4" type="ORF">VIBNISOn1_1790029</name>
</gene>
<dbReference type="PRINTS" id="PR00080">
    <property type="entry name" value="SDRFAMILY"/>
</dbReference>
<reference evidence="4 5" key="1">
    <citation type="journal article" date="2013" name="ISME J.">
        <title>Comparative genomics of pathogenic lineages of Vibrio nigripulchritudo identifies virulence-associated traits.</title>
        <authorList>
            <person name="Goudenege D."/>
            <person name="Labreuche Y."/>
            <person name="Krin E."/>
            <person name="Ansquer D."/>
            <person name="Mangenot S."/>
            <person name="Calteau A."/>
            <person name="Medigue C."/>
            <person name="Mazel D."/>
            <person name="Polz M.F."/>
            <person name="Le Roux F."/>
        </authorList>
    </citation>
    <scope>NUCLEOTIDE SEQUENCE [LARGE SCALE GENOMIC DNA]</scope>
    <source>
        <strain evidence="4 5">SOn1</strain>
    </source>
</reference>
<evidence type="ECO:0000313" key="4">
    <source>
        <dbReference type="EMBL" id="CCO46488.1"/>
    </source>
</evidence>
<dbReference type="InterPro" id="IPR002347">
    <property type="entry name" value="SDR_fam"/>
</dbReference>
<evidence type="ECO:0000313" key="5">
    <source>
        <dbReference type="Proteomes" id="UP000018211"/>
    </source>
</evidence>